<accession>A0A8I0MUS3</accession>
<dbReference type="AlphaFoldDB" id="A0A8I0MUS3"/>
<keyword evidence="2" id="KW-1185">Reference proteome</keyword>
<evidence type="ECO:0000313" key="2">
    <source>
        <dbReference type="Proteomes" id="UP000660708"/>
    </source>
</evidence>
<dbReference type="InterPro" id="IPR022193">
    <property type="entry name" value="DUF3718"/>
</dbReference>
<gene>
    <name evidence="1" type="ORF">PPEP_a1302</name>
</gene>
<proteinExistence type="predicted"/>
<dbReference type="EMBL" id="AQHF01000020">
    <property type="protein sequence ID" value="MBE0346239.1"/>
    <property type="molecule type" value="Genomic_DNA"/>
</dbReference>
<name>A0A8I0MUS3_9GAMM</name>
<dbReference type="Pfam" id="PF12514">
    <property type="entry name" value="DUF3718"/>
    <property type="match status" value="1"/>
</dbReference>
<reference evidence="1 2" key="1">
    <citation type="submission" date="2015-06" db="EMBL/GenBank/DDBJ databases">
        <title>Genome sequence of Pseudoalteromonas peptidolytica.</title>
        <authorList>
            <person name="Xie B.-B."/>
            <person name="Rong J.-C."/>
            <person name="Qin Q.-L."/>
            <person name="Zhang Y.-Z."/>
        </authorList>
    </citation>
    <scope>NUCLEOTIDE SEQUENCE [LARGE SCALE GENOMIC DNA]</scope>
    <source>
        <strain evidence="1 2">F12-50-A1</strain>
    </source>
</reference>
<organism evidence="1 2">
    <name type="scientific">Pseudoalteromonas peptidolytica F12-50-A1</name>
    <dbReference type="NCBI Taxonomy" id="1315280"/>
    <lineage>
        <taxon>Bacteria</taxon>
        <taxon>Pseudomonadati</taxon>
        <taxon>Pseudomonadota</taxon>
        <taxon>Gammaproteobacteria</taxon>
        <taxon>Alteromonadales</taxon>
        <taxon>Pseudoalteromonadaceae</taxon>
        <taxon>Pseudoalteromonas</taxon>
    </lineage>
</organism>
<dbReference type="Proteomes" id="UP000660708">
    <property type="component" value="Unassembled WGS sequence"/>
</dbReference>
<comment type="caution">
    <text evidence="1">The sequence shown here is derived from an EMBL/GenBank/DDBJ whole genome shotgun (WGS) entry which is preliminary data.</text>
</comment>
<protein>
    <submittedName>
        <fullName evidence="1">Uncharacterized protein</fullName>
    </submittedName>
</protein>
<evidence type="ECO:0000313" key="1">
    <source>
        <dbReference type="EMBL" id="MBE0346239.1"/>
    </source>
</evidence>
<sequence length="79" mass="8797">MSVVKDNKLHLHNTLKSSRLDKRIIEDKLHCNDLPVGEFAATYGFNTVAKYLGADENVKTSIKDIAKISDKTIHVSGSR</sequence>